<dbReference type="GO" id="GO:0016491">
    <property type="term" value="F:oxidoreductase activity"/>
    <property type="evidence" value="ECO:0007669"/>
    <property type="project" value="UniProtKB-KW"/>
</dbReference>
<protein>
    <submittedName>
        <fullName evidence="6">Monoamine oxidase</fullName>
    </submittedName>
</protein>
<dbReference type="InterPro" id="IPR036188">
    <property type="entry name" value="FAD/NAD-bd_sf"/>
</dbReference>
<dbReference type="SUPFAM" id="SSF51905">
    <property type="entry name" value="FAD/NAD(P)-binding domain"/>
    <property type="match status" value="1"/>
</dbReference>
<dbReference type="Pfam" id="PF01593">
    <property type="entry name" value="Amino_oxidase"/>
    <property type="match status" value="1"/>
</dbReference>
<evidence type="ECO:0000256" key="2">
    <source>
        <dbReference type="ARBA" id="ARBA00005995"/>
    </source>
</evidence>
<gene>
    <name evidence="6" type="ORF">SAMN04488564_102460</name>
</gene>
<feature type="binding site" evidence="4">
    <location>
        <position position="241"/>
    </location>
    <ligand>
        <name>substrate</name>
    </ligand>
</feature>
<evidence type="ECO:0000313" key="7">
    <source>
        <dbReference type="Proteomes" id="UP000198583"/>
    </source>
</evidence>
<feature type="binding site" evidence="4">
    <location>
        <position position="347"/>
    </location>
    <ligand>
        <name>substrate</name>
    </ligand>
</feature>
<feature type="binding site" evidence="4">
    <location>
        <begin position="41"/>
        <end position="42"/>
    </location>
    <ligand>
        <name>FAD</name>
        <dbReference type="ChEBI" id="CHEBI:57692"/>
    </ligand>
</feature>
<name>A0A1I6DFC5_9PSEU</name>
<proteinExistence type="inferred from homology"/>
<dbReference type="OrthoDB" id="337830at2"/>
<dbReference type="PRINTS" id="PR00757">
    <property type="entry name" value="AMINEOXDASEF"/>
</dbReference>
<evidence type="ECO:0000259" key="5">
    <source>
        <dbReference type="Pfam" id="PF01593"/>
    </source>
</evidence>
<comment type="cofactor">
    <cofactor evidence="1">
        <name>FAD</name>
        <dbReference type="ChEBI" id="CHEBI:57692"/>
    </cofactor>
</comment>
<comment type="similarity">
    <text evidence="2">Belongs to the flavin monoamine oxidase family.</text>
</comment>
<sequence length="462" mass="49708">MCGVTGLEQRSTGVVIVGAGYAGLAAASRLTAAGLAVVVLEAADRVGGRVFSEVLPSGVRVDHGGQWIGPSQKRFHELAAKFGCATFPTWETGQHVEVWHDDTRTDYSGAVPRSGPGVDEYQRVVKSLDDLALTVDLERPWLTPRFAEFDALSAEEFFASQTSDEDAVRRLALTVQGVWCCEPREISFFHVLFYVASAGGYGQLTETAGCAQESRFSDGADALALALAASMPGVVRLDEPVRAIRHTSDGVEAVTDKGVVRARRAIVTVPPAALGRISFEPALPQARRGWTGHTPMGRVAKIHAVYEEPFWRKKDRSGIATLYSRSPVGVVFDNSPEDASRGVLVAFVYGDRVDRWAAAPDSVRRTDVLAALAEVAGPRARMPIDYAEMAWSEDGWTIGGYACFVYPGGWTEFGEHGWRAATGGVHWAGTETASVWNGYVDGAITSGERAADEVMTALKVAR</sequence>
<dbReference type="PANTHER" id="PTHR43563">
    <property type="entry name" value="AMINE OXIDASE"/>
    <property type="match status" value="1"/>
</dbReference>
<dbReference type="Proteomes" id="UP000198583">
    <property type="component" value="Unassembled WGS sequence"/>
</dbReference>
<feature type="domain" description="Amine oxidase" evidence="5">
    <location>
        <begin position="22"/>
        <end position="455"/>
    </location>
</feature>
<dbReference type="InterPro" id="IPR050703">
    <property type="entry name" value="Flavin_MAO"/>
</dbReference>
<dbReference type="AlphaFoldDB" id="A0A1I6DFC5"/>
<organism evidence="6 7">
    <name type="scientific">Lentzea waywayandensis</name>
    <dbReference type="NCBI Taxonomy" id="84724"/>
    <lineage>
        <taxon>Bacteria</taxon>
        <taxon>Bacillati</taxon>
        <taxon>Actinomycetota</taxon>
        <taxon>Actinomycetes</taxon>
        <taxon>Pseudonocardiales</taxon>
        <taxon>Pseudonocardiaceae</taxon>
        <taxon>Lentzea</taxon>
    </lineage>
</organism>
<dbReference type="PANTHER" id="PTHR43563:SF1">
    <property type="entry name" value="AMINE OXIDASE [FLAVIN-CONTAINING] B"/>
    <property type="match status" value="1"/>
</dbReference>
<dbReference type="SUPFAM" id="SSF54373">
    <property type="entry name" value="FAD-linked reductases, C-terminal domain"/>
    <property type="match status" value="1"/>
</dbReference>
<keyword evidence="7" id="KW-1185">Reference proteome</keyword>
<evidence type="ECO:0000256" key="3">
    <source>
        <dbReference type="ARBA" id="ARBA00023002"/>
    </source>
</evidence>
<dbReference type="InterPro" id="IPR002937">
    <property type="entry name" value="Amino_oxidase"/>
</dbReference>
<dbReference type="InterPro" id="IPR001613">
    <property type="entry name" value="Flavin_amine_oxidase"/>
</dbReference>
<evidence type="ECO:0000256" key="1">
    <source>
        <dbReference type="ARBA" id="ARBA00001974"/>
    </source>
</evidence>
<dbReference type="EMBL" id="FOYL01000002">
    <property type="protein sequence ID" value="SFR04134.1"/>
    <property type="molecule type" value="Genomic_DNA"/>
</dbReference>
<evidence type="ECO:0000256" key="4">
    <source>
        <dbReference type="PIRSR" id="PIRSR601613-1"/>
    </source>
</evidence>
<evidence type="ECO:0000313" key="6">
    <source>
        <dbReference type="EMBL" id="SFR04134.1"/>
    </source>
</evidence>
<accession>A0A1I6DFC5</accession>
<dbReference type="Gene3D" id="3.50.50.60">
    <property type="entry name" value="FAD/NAD(P)-binding domain"/>
    <property type="match status" value="1"/>
</dbReference>
<keyword evidence="3" id="KW-0560">Oxidoreductase</keyword>
<reference evidence="7" key="1">
    <citation type="submission" date="2016-10" db="EMBL/GenBank/DDBJ databases">
        <authorList>
            <person name="Varghese N."/>
            <person name="Submissions S."/>
        </authorList>
    </citation>
    <scope>NUCLEOTIDE SEQUENCE [LARGE SCALE GENOMIC DNA]</scope>
    <source>
        <strain evidence="7">DSM 44232</strain>
    </source>
</reference>
<dbReference type="STRING" id="84724.SAMN04488564_102460"/>
<feature type="binding site" evidence="4">
    <location>
        <position position="431"/>
    </location>
    <ligand>
        <name>FAD</name>
        <dbReference type="ChEBI" id="CHEBI:57692"/>
    </ligand>
</feature>